<feature type="transmembrane region" description="Helical" evidence="7">
    <location>
        <begin position="186"/>
        <end position="206"/>
    </location>
</feature>
<proteinExistence type="predicted"/>
<evidence type="ECO:0000259" key="8">
    <source>
        <dbReference type="Pfam" id="PF05157"/>
    </source>
</evidence>
<dbReference type="InterPro" id="IPR007831">
    <property type="entry name" value="T2SS_GspE_N"/>
</dbReference>
<keyword evidence="3 9" id="KW-0808">Transferase</keyword>
<dbReference type="PANTHER" id="PTHR43867">
    <property type="entry name" value="CELLULOSE SYNTHASE CATALYTIC SUBUNIT A [UDP-FORMING]"/>
    <property type="match status" value="1"/>
</dbReference>
<keyword evidence="10" id="KW-1185">Reference proteome</keyword>
<dbReference type="SUPFAM" id="SSF53448">
    <property type="entry name" value="Nucleotide-diphospho-sugar transferases"/>
    <property type="match status" value="1"/>
</dbReference>
<evidence type="ECO:0000256" key="1">
    <source>
        <dbReference type="ARBA" id="ARBA00004141"/>
    </source>
</evidence>
<dbReference type="GO" id="GO:0016020">
    <property type="term" value="C:membrane"/>
    <property type="evidence" value="ECO:0007669"/>
    <property type="project" value="UniProtKB-SubCell"/>
</dbReference>
<feature type="transmembrane region" description="Helical" evidence="7">
    <location>
        <begin position="551"/>
        <end position="575"/>
    </location>
</feature>
<evidence type="ECO:0000256" key="2">
    <source>
        <dbReference type="ARBA" id="ARBA00022676"/>
    </source>
</evidence>
<dbReference type="AlphaFoldDB" id="A0A6P0C7K2"/>
<dbReference type="Proteomes" id="UP000468591">
    <property type="component" value="Unassembled WGS sequence"/>
</dbReference>
<gene>
    <name evidence="9" type="ORF">GV827_01790</name>
</gene>
<evidence type="ECO:0000256" key="7">
    <source>
        <dbReference type="SAM" id="Phobius"/>
    </source>
</evidence>
<feature type="transmembrane region" description="Helical" evidence="7">
    <location>
        <begin position="516"/>
        <end position="539"/>
    </location>
</feature>
<dbReference type="InterPro" id="IPR037257">
    <property type="entry name" value="T2SS_E_N_sf"/>
</dbReference>
<sequence length="638" mass="71225">MSNLRLHLSEPRIARRVKPKMPLGRHLVEAGAIQSNDLVHALDMQRHVDAPLGEILIAEGLAGREDVMIALSEQYHAQLVDLERDPPQDGLADRLPVSLCLQYRAVPWLDMAGTLLVATSRPHEFDALRTALGARVQTILPVIAEEQQIKDQISNLYGAELAHKAATRVPAAVSCRTWDISSTVRGLWALAFITPVLIATVIAPLWTLTIAMLWAVMTLVATTTLKAAALWVQIVHKAPEAPVPFVPRRDLPYRLPMVSVLVPLLEEKEITGALISRLSKLTYPKSQLEVVLVLEAGDRVTRETLSHTELPPWISVIEVPEANQLTTKPRALNYALDFCQGSIIGVWDAEDAPEPDQIERVVSRFQKAPANVACLQGILDYYNSDANWLSRCFTIEYASWWRVLLPGVARLGLVIPLGGTTLFFRRNILERLCGWDAHNVTEDADLGVRLARQGYVTELLPTVTYEEANCRLWPWVRQRSRWLKGFLITWCVHMRHPGQLKADLGWVRFIGVQTMLLATFSQFACAPLLWSFWLALAGVAHPVELTLGTPVMWAMIITFILAETLNLGLSMVAVSGKAHRHLMWWVFTTPFYFPLGALAAFKGLYEFVVSPFFWDKTEHGVTPQTDAIPLPPAAPPLA</sequence>
<keyword evidence="4 7" id="KW-0812">Transmembrane</keyword>
<evidence type="ECO:0000313" key="10">
    <source>
        <dbReference type="Proteomes" id="UP000468591"/>
    </source>
</evidence>
<organism evidence="9 10">
    <name type="scientific">Sulfitobacter sediminilitoris</name>
    <dbReference type="NCBI Taxonomy" id="2698830"/>
    <lineage>
        <taxon>Bacteria</taxon>
        <taxon>Pseudomonadati</taxon>
        <taxon>Pseudomonadota</taxon>
        <taxon>Alphaproteobacteria</taxon>
        <taxon>Rhodobacterales</taxon>
        <taxon>Roseobacteraceae</taxon>
        <taxon>Sulfitobacter</taxon>
    </lineage>
</organism>
<dbReference type="RefSeq" id="WP_164351973.1">
    <property type="nucleotide sequence ID" value="NZ_JAABNT010000001.1"/>
</dbReference>
<dbReference type="Pfam" id="PF13641">
    <property type="entry name" value="Glyco_tranf_2_3"/>
    <property type="match status" value="1"/>
</dbReference>
<name>A0A6P0C7K2_9RHOB</name>
<dbReference type="Gene3D" id="3.90.550.10">
    <property type="entry name" value="Spore Coat Polysaccharide Biosynthesis Protein SpsA, Chain A"/>
    <property type="match status" value="1"/>
</dbReference>
<feature type="transmembrane region" description="Helical" evidence="7">
    <location>
        <begin position="212"/>
        <end position="232"/>
    </location>
</feature>
<evidence type="ECO:0000256" key="4">
    <source>
        <dbReference type="ARBA" id="ARBA00022692"/>
    </source>
</evidence>
<dbReference type="Gene3D" id="3.30.300.160">
    <property type="entry name" value="Type II secretion system, protein E, N-terminal domain"/>
    <property type="match status" value="1"/>
</dbReference>
<dbReference type="GO" id="GO:0016757">
    <property type="term" value="F:glycosyltransferase activity"/>
    <property type="evidence" value="ECO:0007669"/>
    <property type="project" value="UniProtKB-KW"/>
</dbReference>
<keyword evidence="6 7" id="KW-0472">Membrane</keyword>
<dbReference type="SUPFAM" id="SSF160246">
    <property type="entry name" value="EspE N-terminal domain-like"/>
    <property type="match status" value="1"/>
</dbReference>
<dbReference type="EMBL" id="JAABNT010000001">
    <property type="protein sequence ID" value="NEK21136.1"/>
    <property type="molecule type" value="Genomic_DNA"/>
</dbReference>
<comment type="caution">
    <text evidence="9">The sequence shown here is derived from an EMBL/GenBank/DDBJ whole genome shotgun (WGS) entry which is preliminary data.</text>
</comment>
<accession>A0A6P0C7K2</accession>
<keyword evidence="5 7" id="KW-1133">Transmembrane helix</keyword>
<comment type="subcellular location">
    <subcellularLocation>
        <location evidence="1">Membrane</location>
        <topology evidence="1">Multi-pass membrane protein</topology>
    </subcellularLocation>
</comment>
<dbReference type="InterPro" id="IPR050321">
    <property type="entry name" value="Glycosyltr_2/OpgH_subfam"/>
</dbReference>
<dbReference type="Pfam" id="PF05157">
    <property type="entry name" value="MshEN"/>
    <property type="match status" value="1"/>
</dbReference>
<dbReference type="InterPro" id="IPR029044">
    <property type="entry name" value="Nucleotide-diphossugar_trans"/>
</dbReference>
<evidence type="ECO:0000256" key="6">
    <source>
        <dbReference type="ARBA" id="ARBA00023136"/>
    </source>
</evidence>
<evidence type="ECO:0000256" key="3">
    <source>
        <dbReference type="ARBA" id="ARBA00022679"/>
    </source>
</evidence>
<evidence type="ECO:0000256" key="5">
    <source>
        <dbReference type="ARBA" id="ARBA00022989"/>
    </source>
</evidence>
<dbReference type="PANTHER" id="PTHR43867:SF2">
    <property type="entry name" value="CELLULOSE SYNTHASE CATALYTIC SUBUNIT A [UDP-FORMING]"/>
    <property type="match status" value="1"/>
</dbReference>
<feature type="transmembrane region" description="Helical" evidence="7">
    <location>
        <begin position="582"/>
        <end position="605"/>
    </location>
</feature>
<keyword evidence="2" id="KW-0328">Glycosyltransferase</keyword>
<protein>
    <submittedName>
        <fullName evidence="9">Glycosyltransferase</fullName>
    </submittedName>
</protein>
<evidence type="ECO:0000313" key="9">
    <source>
        <dbReference type="EMBL" id="NEK21136.1"/>
    </source>
</evidence>
<reference evidence="9 10" key="1">
    <citation type="submission" date="2020-01" db="EMBL/GenBank/DDBJ databases">
        <title>Sulfitobacter sediminilitoris sp. nov., isolated from a tidal flat.</title>
        <authorList>
            <person name="Park S."/>
            <person name="Yoon J.-H."/>
        </authorList>
    </citation>
    <scope>NUCLEOTIDE SEQUENCE [LARGE SCALE GENOMIC DNA]</scope>
    <source>
        <strain evidence="9 10">JBTF-M27</strain>
    </source>
</reference>
<feature type="domain" description="Type II secretion system protein GspE N-terminal" evidence="8">
    <location>
        <begin position="78"/>
        <end position="162"/>
    </location>
</feature>